<feature type="compositionally biased region" description="Basic and acidic residues" evidence="1">
    <location>
        <begin position="1"/>
        <end position="13"/>
    </location>
</feature>
<accession>A0A0A8ZK07</accession>
<name>A0A0A8ZK07_ARUDO</name>
<dbReference type="AlphaFoldDB" id="A0A0A8ZK07"/>
<reference evidence="2" key="1">
    <citation type="submission" date="2014-09" db="EMBL/GenBank/DDBJ databases">
        <authorList>
            <person name="Magalhaes I.L.F."/>
            <person name="Oliveira U."/>
            <person name="Santos F.R."/>
            <person name="Vidigal T.H.D.A."/>
            <person name="Brescovit A.D."/>
            <person name="Santos A.J."/>
        </authorList>
    </citation>
    <scope>NUCLEOTIDE SEQUENCE</scope>
    <source>
        <tissue evidence="2">Shoot tissue taken approximately 20 cm above the soil surface</tissue>
    </source>
</reference>
<proteinExistence type="predicted"/>
<dbReference type="EMBL" id="GBRH01259867">
    <property type="protein sequence ID" value="JAD38028.1"/>
    <property type="molecule type" value="Transcribed_RNA"/>
</dbReference>
<evidence type="ECO:0000256" key="1">
    <source>
        <dbReference type="SAM" id="MobiDB-lite"/>
    </source>
</evidence>
<protein>
    <submittedName>
        <fullName evidence="2">Uncharacterized protein</fullName>
    </submittedName>
</protein>
<feature type="region of interest" description="Disordered" evidence="1">
    <location>
        <begin position="1"/>
        <end position="22"/>
    </location>
</feature>
<evidence type="ECO:0000313" key="2">
    <source>
        <dbReference type="EMBL" id="JAD38028.1"/>
    </source>
</evidence>
<reference evidence="2" key="2">
    <citation type="journal article" date="2015" name="Data Brief">
        <title>Shoot transcriptome of the giant reed, Arundo donax.</title>
        <authorList>
            <person name="Barrero R.A."/>
            <person name="Guerrero F.D."/>
            <person name="Moolhuijzen P."/>
            <person name="Goolsby J.A."/>
            <person name="Tidwell J."/>
            <person name="Bellgard S.E."/>
            <person name="Bellgard M.I."/>
        </authorList>
    </citation>
    <scope>NUCLEOTIDE SEQUENCE</scope>
    <source>
        <tissue evidence="2">Shoot tissue taken approximately 20 cm above the soil surface</tissue>
    </source>
</reference>
<organism evidence="2">
    <name type="scientific">Arundo donax</name>
    <name type="common">Giant reed</name>
    <name type="synonym">Donax arundinaceus</name>
    <dbReference type="NCBI Taxonomy" id="35708"/>
    <lineage>
        <taxon>Eukaryota</taxon>
        <taxon>Viridiplantae</taxon>
        <taxon>Streptophyta</taxon>
        <taxon>Embryophyta</taxon>
        <taxon>Tracheophyta</taxon>
        <taxon>Spermatophyta</taxon>
        <taxon>Magnoliopsida</taxon>
        <taxon>Liliopsida</taxon>
        <taxon>Poales</taxon>
        <taxon>Poaceae</taxon>
        <taxon>PACMAD clade</taxon>
        <taxon>Arundinoideae</taxon>
        <taxon>Arundineae</taxon>
        <taxon>Arundo</taxon>
    </lineage>
</organism>
<sequence>MSSPERPRPERKASTASGLEGHLRWERTLEALRACAGVRWQEATR</sequence>